<evidence type="ECO:0000313" key="1">
    <source>
        <dbReference type="EMBL" id="KJW13683.1"/>
    </source>
</evidence>
<dbReference type="EMBL" id="JZCR01000005">
    <property type="protein sequence ID" value="KJW13683.1"/>
    <property type="molecule type" value="Genomic_DNA"/>
</dbReference>
<name>A0A0F3RUH6_9LACO</name>
<dbReference type="PATRIC" id="fig|216463.3.peg.2194"/>
<gene>
    <name evidence="1" type="ORF">VC81_01960</name>
</gene>
<protein>
    <recommendedName>
        <fullName evidence="3">PqqD family protein</fullName>
    </recommendedName>
</protein>
<sequence length="95" mass="11119">MLFLMINPSVGFAHTKSNEYIFFHGQKFKYFDFSGNKIIDFILDHVDYGCTLDDLNASTNKAGFDINQVERYLKFLIRHDLVVTKEITQNMMLET</sequence>
<accession>A0A0F3RUH6</accession>
<evidence type="ECO:0000313" key="2">
    <source>
        <dbReference type="Proteomes" id="UP000033491"/>
    </source>
</evidence>
<proteinExistence type="predicted"/>
<organism evidence="1 2">
    <name type="scientific">Levilactobacillus spicheri</name>
    <dbReference type="NCBI Taxonomy" id="216463"/>
    <lineage>
        <taxon>Bacteria</taxon>
        <taxon>Bacillati</taxon>
        <taxon>Bacillota</taxon>
        <taxon>Bacilli</taxon>
        <taxon>Lactobacillales</taxon>
        <taxon>Lactobacillaceae</taxon>
        <taxon>Levilactobacillus</taxon>
    </lineage>
</organism>
<evidence type="ECO:0008006" key="3">
    <source>
        <dbReference type="Google" id="ProtNLM"/>
    </source>
</evidence>
<dbReference type="Proteomes" id="UP000033491">
    <property type="component" value="Unassembled WGS sequence"/>
</dbReference>
<dbReference type="AlphaFoldDB" id="A0A0F3RUH6"/>
<comment type="caution">
    <text evidence="1">The sequence shown here is derived from an EMBL/GenBank/DDBJ whole genome shotgun (WGS) entry which is preliminary data.</text>
</comment>
<dbReference type="RefSeq" id="WP_045806473.1">
    <property type="nucleotide sequence ID" value="NZ_JZCR01000005.1"/>
</dbReference>
<dbReference type="STRING" id="216463.VC81_01960"/>
<reference evidence="1 2" key="1">
    <citation type="submission" date="2015-03" db="EMBL/GenBank/DDBJ databases">
        <authorList>
            <person name="Zheng J."/>
            <person name="Ganezle M."/>
        </authorList>
    </citation>
    <scope>NUCLEOTIDE SEQUENCE [LARGE SCALE GENOMIC DNA]</scope>
    <source>
        <strain evidence="1 2">LP38</strain>
    </source>
</reference>